<dbReference type="InterPro" id="IPR035965">
    <property type="entry name" value="PAS-like_dom_sf"/>
</dbReference>
<dbReference type="RefSeq" id="WP_013569838.1">
    <property type="nucleotide sequence ID" value="NC_014963.1"/>
</dbReference>
<dbReference type="Pfam" id="PF08448">
    <property type="entry name" value="PAS_4"/>
    <property type="match status" value="1"/>
</dbReference>
<dbReference type="Gene3D" id="3.20.20.450">
    <property type="entry name" value="EAL domain"/>
    <property type="match status" value="1"/>
</dbReference>
<dbReference type="SMART" id="SM00086">
    <property type="entry name" value="PAC"/>
    <property type="match status" value="2"/>
</dbReference>
<evidence type="ECO:0000259" key="3">
    <source>
        <dbReference type="PROSITE" id="PS50883"/>
    </source>
</evidence>
<dbReference type="PROSITE" id="PS50883">
    <property type="entry name" value="EAL"/>
    <property type="match status" value="1"/>
</dbReference>
<dbReference type="InterPro" id="IPR035919">
    <property type="entry name" value="EAL_sf"/>
</dbReference>
<dbReference type="Gene3D" id="3.30.450.20">
    <property type="entry name" value="PAS domain"/>
    <property type="match status" value="3"/>
</dbReference>
<dbReference type="OrthoDB" id="9759607at2"/>
<dbReference type="EMBL" id="CP002467">
    <property type="protein sequence ID" value="ADV84107.1"/>
    <property type="molecule type" value="Genomic_DNA"/>
</dbReference>
<organism evidence="4 5">
    <name type="scientific">Terriglobus saanensis (strain ATCC BAA-1853 / DSM 23119 / SP1PR4)</name>
    <dbReference type="NCBI Taxonomy" id="401053"/>
    <lineage>
        <taxon>Bacteria</taxon>
        <taxon>Pseudomonadati</taxon>
        <taxon>Acidobacteriota</taxon>
        <taxon>Terriglobia</taxon>
        <taxon>Terriglobales</taxon>
        <taxon>Acidobacteriaceae</taxon>
        <taxon>Terriglobus</taxon>
    </lineage>
</organism>
<dbReference type="InterPro" id="IPR013656">
    <property type="entry name" value="PAS_4"/>
</dbReference>
<evidence type="ECO:0000313" key="5">
    <source>
        <dbReference type="Proteomes" id="UP000006844"/>
    </source>
</evidence>
<dbReference type="SUPFAM" id="SSF55785">
    <property type="entry name" value="PYP-like sensor domain (PAS domain)"/>
    <property type="match status" value="3"/>
</dbReference>
<dbReference type="InterPro" id="IPR013655">
    <property type="entry name" value="PAS_fold_3"/>
</dbReference>
<protein>
    <submittedName>
        <fullName evidence="4">Diguanylate phosphodiesterase</fullName>
    </submittedName>
</protein>
<dbReference type="NCBIfam" id="TIGR00229">
    <property type="entry name" value="sensory_box"/>
    <property type="match status" value="2"/>
</dbReference>
<dbReference type="AlphaFoldDB" id="E8V8S0"/>
<dbReference type="PROSITE" id="PS50112">
    <property type="entry name" value="PAS"/>
    <property type="match status" value="2"/>
</dbReference>
<dbReference type="InterPro" id="IPR001610">
    <property type="entry name" value="PAC"/>
</dbReference>
<accession>E8V8S0</accession>
<dbReference type="PANTHER" id="PTHR44757">
    <property type="entry name" value="DIGUANYLATE CYCLASE DGCP"/>
    <property type="match status" value="1"/>
</dbReference>
<feature type="domain" description="PAS" evidence="1">
    <location>
        <begin position="293"/>
        <end position="362"/>
    </location>
</feature>
<dbReference type="PROSITE" id="PS50113">
    <property type="entry name" value="PAC"/>
    <property type="match status" value="2"/>
</dbReference>
<dbReference type="CDD" id="cd01948">
    <property type="entry name" value="EAL"/>
    <property type="match status" value="1"/>
</dbReference>
<dbReference type="InterPro" id="IPR001633">
    <property type="entry name" value="EAL_dom"/>
</dbReference>
<gene>
    <name evidence="4" type="ordered locus">AciPR4_3353</name>
</gene>
<feature type="domain" description="PAC" evidence="2">
    <location>
        <begin position="363"/>
        <end position="418"/>
    </location>
</feature>
<dbReference type="HOGENOM" id="CLU_024675_0_0_0"/>
<dbReference type="Pfam" id="PF08447">
    <property type="entry name" value="PAS_3"/>
    <property type="match status" value="1"/>
</dbReference>
<dbReference type="PANTHER" id="PTHR44757:SF2">
    <property type="entry name" value="BIOFILM ARCHITECTURE MAINTENANCE PROTEIN MBAA"/>
    <property type="match status" value="1"/>
</dbReference>
<dbReference type="CDD" id="cd00130">
    <property type="entry name" value="PAS"/>
    <property type="match status" value="2"/>
</dbReference>
<dbReference type="STRING" id="401053.AciPR4_3353"/>
<dbReference type="SMART" id="SM00091">
    <property type="entry name" value="PAS"/>
    <property type="match status" value="3"/>
</dbReference>
<dbReference type="InterPro" id="IPR000700">
    <property type="entry name" value="PAS-assoc_C"/>
</dbReference>
<evidence type="ECO:0000259" key="2">
    <source>
        <dbReference type="PROSITE" id="PS50113"/>
    </source>
</evidence>
<dbReference type="eggNOG" id="COG2200">
    <property type="taxonomic scope" value="Bacteria"/>
</dbReference>
<name>E8V8S0_TERSS</name>
<proteinExistence type="predicted"/>
<feature type="domain" description="EAL" evidence="3">
    <location>
        <begin position="16"/>
        <end position="266"/>
    </location>
</feature>
<sequence length="689" mass="75972">MMAALTRSGQRKITGMFFTPTDAQRALALGEFVPYYQPVVVLRSGEVDRFEVLARWNHPTMGMIMPNEFISVAERDGWIGDLMHSVLGQAFTAAAAQPVPVRLAVNISPVQLHDLRLPRQIASIAESTRFSLSQLTIEVIESALTDNIEHALTIANELHEMGCKLSLDDFGTGYSSLLHLQSLPFDELKVDRSFVGSMTVRRESRKIVAAVVGLGQSLGLTTVAEGVETCEQDEMLLWLGCDHGQGWLYGKPVISDNLALALAGEHVRQPLLQALNPWRQVFRGREEGLPAQRLAQLQAVFDGSPVALAFLDKNSRCVNLNQKFADIDGIPVEEHFGKTVKELFPELYPIVRDPIERALRGESIPNVEVVRPAPGGEGEITLMVSYQPAHDEAGEVIGVSIAAQDITDLKKSIQARQESEDHFRYMVELNPQVPFIVDPEGRALQVSHGWAGLTGMQGEEWRGYGWLDALHPEDVERTRETLLQGYATGAPMDTQYRVRAPGGLWRWMRARSQARLDENGKILCWYGGVEDIHDQKDAEDALRKCEAQLQAIFDAVPFGLVICDAPGGKVTKANSEAHRIFPEVYTQQTEMSDLVSCKVMDAKGNELSVEQLPSAMALKGQKIGPVEVVCHGIGPKKRVKMSAVPIHSQDGEVEGVVTVLQRIEDPVVVPKQPRRNEVLDSAAQIASPS</sequence>
<reference evidence="4 5" key="1">
    <citation type="journal article" date="2012" name="Stand. Genomic Sci.">
        <title>Complete genome sequence of Terriglobus saanensis type strain SP1PR4(T), an Acidobacteria from tundra soil.</title>
        <authorList>
            <person name="Rawat S.R."/>
            <person name="Mannisto M.K."/>
            <person name="Starovoytov V."/>
            <person name="Goodwin L."/>
            <person name="Nolan M."/>
            <person name="Hauser L."/>
            <person name="Land M."/>
            <person name="Davenport K.W."/>
            <person name="Woyke T."/>
            <person name="Haggblom M.M."/>
        </authorList>
    </citation>
    <scope>NUCLEOTIDE SEQUENCE</scope>
    <source>
        <strain evidence="5">ATCC BAA-1853 / DSM 23119 / SP1PR4</strain>
    </source>
</reference>
<evidence type="ECO:0000259" key="1">
    <source>
        <dbReference type="PROSITE" id="PS50112"/>
    </source>
</evidence>
<dbReference type="InterPro" id="IPR000014">
    <property type="entry name" value="PAS"/>
</dbReference>
<dbReference type="Pfam" id="PF00563">
    <property type="entry name" value="EAL"/>
    <property type="match status" value="1"/>
</dbReference>
<dbReference type="Pfam" id="PF13188">
    <property type="entry name" value="PAS_8"/>
    <property type="match status" value="1"/>
</dbReference>
<dbReference type="SMART" id="SM00052">
    <property type="entry name" value="EAL"/>
    <property type="match status" value="1"/>
</dbReference>
<dbReference type="KEGG" id="tsa:AciPR4_3353"/>
<feature type="domain" description="PAS" evidence="1">
    <location>
        <begin position="419"/>
        <end position="489"/>
    </location>
</feature>
<keyword evidence="5" id="KW-1185">Reference proteome</keyword>
<evidence type="ECO:0000313" key="4">
    <source>
        <dbReference type="EMBL" id="ADV84107.1"/>
    </source>
</evidence>
<dbReference type="InterPro" id="IPR052155">
    <property type="entry name" value="Biofilm_reg_signaling"/>
</dbReference>
<dbReference type="SUPFAM" id="SSF141868">
    <property type="entry name" value="EAL domain-like"/>
    <property type="match status" value="1"/>
</dbReference>
<feature type="domain" description="PAC" evidence="2">
    <location>
        <begin position="492"/>
        <end position="544"/>
    </location>
</feature>
<dbReference type="Proteomes" id="UP000006844">
    <property type="component" value="Chromosome"/>
</dbReference>